<dbReference type="InterPro" id="IPR050194">
    <property type="entry name" value="Glycosyltransferase_grp1"/>
</dbReference>
<sequence>MKIAQVPPLTEAIPPKQYGGTERVVSYLTEELVALGHDVTLFASGDSQTSATLVPLRERSLRTDSSVIDRVSHLLAQIDTVLQRAGDFDVIHFHTDYHAHFLPLRYLDVPHLTTLHGRLDIADAYPLFARFPNEPLVSISNHQRLPLKNVNWLDTVYHGLPETLYRLNEAPGDYLAFIGRFSPEKAPHTAIEIALRTGTPIRIAAKPTDSQVDEEYFNTKVRPLLSHPLVDFIGEIGEREKNDFLGNAKALLFPITWPEPFGLVMIEAMACGTPVIAFRQGSVPEVMQEGVSGFVVDDVEQAIAALDQLDNIDRRACRQYFEQRFSASTMARNYVHCYERLLDSGNGPRGNTRLRAA</sequence>
<dbReference type="Gene3D" id="3.40.50.2000">
    <property type="entry name" value="Glycogen Phosphorylase B"/>
    <property type="match status" value="2"/>
</dbReference>
<dbReference type="Pfam" id="PF00534">
    <property type="entry name" value="Glycos_transf_1"/>
    <property type="match status" value="1"/>
</dbReference>
<gene>
    <name evidence="3" type="ORF">ACFOEI_07895</name>
</gene>
<reference evidence="4" key="1">
    <citation type="journal article" date="2019" name="Int. J. Syst. Evol. Microbiol.">
        <title>The Global Catalogue of Microorganisms (GCM) 10K type strain sequencing project: providing services to taxonomists for standard genome sequencing and annotation.</title>
        <authorList>
            <consortium name="The Broad Institute Genomics Platform"/>
            <consortium name="The Broad Institute Genome Sequencing Center for Infectious Disease"/>
            <person name="Wu L."/>
            <person name="Ma J."/>
        </authorList>
    </citation>
    <scope>NUCLEOTIDE SEQUENCE [LARGE SCALE GENOMIC DNA]</scope>
    <source>
        <strain evidence="4">KCTC 12847</strain>
    </source>
</reference>
<feature type="domain" description="Glycosyl transferase family 1" evidence="1">
    <location>
        <begin position="174"/>
        <end position="309"/>
    </location>
</feature>
<dbReference type="InterPro" id="IPR001296">
    <property type="entry name" value="Glyco_trans_1"/>
</dbReference>
<dbReference type="EMBL" id="JBHRUH010000012">
    <property type="protein sequence ID" value="MFC3291991.1"/>
    <property type="molecule type" value="Genomic_DNA"/>
</dbReference>
<name>A0ABV7LZD5_9GAMM</name>
<evidence type="ECO:0000259" key="2">
    <source>
        <dbReference type="Pfam" id="PF13439"/>
    </source>
</evidence>
<dbReference type="SUPFAM" id="SSF53756">
    <property type="entry name" value="UDP-Glycosyltransferase/glycogen phosphorylase"/>
    <property type="match status" value="1"/>
</dbReference>
<evidence type="ECO:0000259" key="1">
    <source>
        <dbReference type="Pfam" id="PF00534"/>
    </source>
</evidence>
<protein>
    <submittedName>
        <fullName evidence="3">Glycosyltransferase family 4 protein</fullName>
    </submittedName>
</protein>
<feature type="domain" description="Glycosyltransferase subfamily 4-like N-terminal" evidence="2">
    <location>
        <begin position="18"/>
        <end position="123"/>
    </location>
</feature>
<dbReference type="Pfam" id="PF13439">
    <property type="entry name" value="Glyco_transf_4"/>
    <property type="match status" value="1"/>
</dbReference>
<keyword evidence="4" id="KW-1185">Reference proteome</keyword>
<dbReference type="PANTHER" id="PTHR45947">
    <property type="entry name" value="SULFOQUINOVOSYL TRANSFERASE SQD2"/>
    <property type="match status" value="1"/>
</dbReference>
<evidence type="ECO:0000313" key="4">
    <source>
        <dbReference type="Proteomes" id="UP001595640"/>
    </source>
</evidence>
<dbReference type="PANTHER" id="PTHR45947:SF3">
    <property type="entry name" value="SULFOQUINOVOSYL TRANSFERASE SQD2"/>
    <property type="match status" value="1"/>
</dbReference>
<comment type="caution">
    <text evidence="3">The sequence shown here is derived from an EMBL/GenBank/DDBJ whole genome shotgun (WGS) entry which is preliminary data.</text>
</comment>
<organism evidence="3 4">
    <name type="scientific">Modicisalibacter luteus</name>
    <dbReference type="NCBI Taxonomy" id="453962"/>
    <lineage>
        <taxon>Bacteria</taxon>
        <taxon>Pseudomonadati</taxon>
        <taxon>Pseudomonadota</taxon>
        <taxon>Gammaproteobacteria</taxon>
        <taxon>Oceanospirillales</taxon>
        <taxon>Halomonadaceae</taxon>
        <taxon>Modicisalibacter</taxon>
    </lineage>
</organism>
<dbReference type="InterPro" id="IPR028098">
    <property type="entry name" value="Glyco_trans_4-like_N"/>
</dbReference>
<dbReference type="RefSeq" id="WP_019017443.1">
    <property type="nucleotide sequence ID" value="NZ_BMXD01000003.1"/>
</dbReference>
<dbReference type="CDD" id="cd03802">
    <property type="entry name" value="GT4_AviGT4-like"/>
    <property type="match status" value="1"/>
</dbReference>
<proteinExistence type="predicted"/>
<accession>A0ABV7LZD5</accession>
<evidence type="ECO:0000313" key="3">
    <source>
        <dbReference type="EMBL" id="MFC3291991.1"/>
    </source>
</evidence>
<dbReference type="Proteomes" id="UP001595640">
    <property type="component" value="Unassembled WGS sequence"/>
</dbReference>